<dbReference type="InterPro" id="IPR003105">
    <property type="entry name" value="SRA_YDG"/>
</dbReference>
<dbReference type="SUPFAM" id="SSF88697">
    <property type="entry name" value="PUA domain-like"/>
    <property type="match status" value="1"/>
</dbReference>
<dbReference type="GO" id="GO:0044027">
    <property type="term" value="P:negative regulation of gene expression via chromosomal CpG island methylation"/>
    <property type="evidence" value="ECO:0007669"/>
    <property type="project" value="TreeGrafter"/>
</dbReference>
<feature type="region of interest" description="Disordered" evidence="3">
    <location>
        <begin position="74"/>
        <end position="101"/>
    </location>
</feature>
<evidence type="ECO:0000313" key="5">
    <source>
        <dbReference type="EMBL" id="KAJ7076064.1"/>
    </source>
</evidence>
<dbReference type="InterPro" id="IPR015947">
    <property type="entry name" value="PUA-like_sf"/>
</dbReference>
<evidence type="ECO:0000256" key="1">
    <source>
        <dbReference type="ARBA" id="ARBA00023242"/>
    </source>
</evidence>
<comment type="subcellular location">
    <subcellularLocation>
        <location evidence="2">Nucleus</location>
    </subcellularLocation>
</comment>
<protein>
    <submittedName>
        <fullName evidence="5">PUA-like domain-containing protein</fullName>
    </submittedName>
</protein>
<organism evidence="5 6">
    <name type="scientific">Mycena belliarum</name>
    <dbReference type="NCBI Taxonomy" id="1033014"/>
    <lineage>
        <taxon>Eukaryota</taxon>
        <taxon>Fungi</taxon>
        <taxon>Dikarya</taxon>
        <taxon>Basidiomycota</taxon>
        <taxon>Agaricomycotina</taxon>
        <taxon>Agaricomycetes</taxon>
        <taxon>Agaricomycetidae</taxon>
        <taxon>Agaricales</taxon>
        <taxon>Marasmiineae</taxon>
        <taxon>Mycenaceae</taxon>
        <taxon>Mycena</taxon>
    </lineage>
</organism>
<dbReference type="GO" id="GO:0016567">
    <property type="term" value="P:protein ubiquitination"/>
    <property type="evidence" value="ECO:0007669"/>
    <property type="project" value="TreeGrafter"/>
</dbReference>
<dbReference type="PROSITE" id="PS51015">
    <property type="entry name" value="YDG"/>
    <property type="match status" value="1"/>
</dbReference>
<dbReference type="Gene3D" id="2.30.280.10">
    <property type="entry name" value="SRA-YDG"/>
    <property type="match status" value="1"/>
</dbReference>
<accession>A0AAD6XMT8</accession>
<name>A0AAD6XMT8_9AGAR</name>
<sequence length="206" mass="22660">MVRQDPRVHDDIPGAPIGMLFADREDLYNAGVHGHKEAGIFGTSSDGGAFSIVLNQGYEDDDDRGDVIIYTGEGKGKPAEGMAPRPGQNTQQGPQNMKSSGNAALKTNVHRNNPVRVIRGNNGNVKYSPVQGYRYDGLYYVKEAYMEEGKAGFKMCKFRLERCDDFTQDPLPLHITGEGSTDKFWSPDGGTEMLAARRVRSLKKST</sequence>
<dbReference type="PANTHER" id="PTHR14140:SF27">
    <property type="entry name" value="OS04G0289800 PROTEIN"/>
    <property type="match status" value="1"/>
</dbReference>
<feature type="compositionally biased region" description="Polar residues" evidence="3">
    <location>
        <begin position="87"/>
        <end position="101"/>
    </location>
</feature>
<feature type="domain" description="YDG" evidence="4">
    <location>
        <begin position="10"/>
        <end position="162"/>
    </location>
</feature>
<dbReference type="GO" id="GO:0005634">
    <property type="term" value="C:nucleus"/>
    <property type="evidence" value="ECO:0007669"/>
    <property type="project" value="UniProtKB-SubCell"/>
</dbReference>
<keyword evidence="6" id="KW-1185">Reference proteome</keyword>
<evidence type="ECO:0000256" key="2">
    <source>
        <dbReference type="PROSITE-ProRule" id="PRU00358"/>
    </source>
</evidence>
<dbReference type="Proteomes" id="UP001222325">
    <property type="component" value="Unassembled WGS sequence"/>
</dbReference>
<evidence type="ECO:0000313" key="6">
    <source>
        <dbReference type="Proteomes" id="UP001222325"/>
    </source>
</evidence>
<proteinExistence type="predicted"/>
<dbReference type="SMART" id="SM00466">
    <property type="entry name" value="SRA"/>
    <property type="match status" value="1"/>
</dbReference>
<dbReference type="AlphaFoldDB" id="A0AAD6XMT8"/>
<comment type="caution">
    <text evidence="5">The sequence shown here is derived from an EMBL/GenBank/DDBJ whole genome shotgun (WGS) entry which is preliminary data.</text>
</comment>
<reference evidence="5" key="1">
    <citation type="submission" date="2023-03" db="EMBL/GenBank/DDBJ databases">
        <title>Massive genome expansion in bonnet fungi (Mycena s.s.) driven by repeated elements and novel gene families across ecological guilds.</title>
        <authorList>
            <consortium name="Lawrence Berkeley National Laboratory"/>
            <person name="Harder C.B."/>
            <person name="Miyauchi S."/>
            <person name="Viragh M."/>
            <person name="Kuo A."/>
            <person name="Thoen E."/>
            <person name="Andreopoulos B."/>
            <person name="Lu D."/>
            <person name="Skrede I."/>
            <person name="Drula E."/>
            <person name="Henrissat B."/>
            <person name="Morin E."/>
            <person name="Kohler A."/>
            <person name="Barry K."/>
            <person name="LaButti K."/>
            <person name="Morin E."/>
            <person name="Salamov A."/>
            <person name="Lipzen A."/>
            <person name="Mereny Z."/>
            <person name="Hegedus B."/>
            <person name="Baldrian P."/>
            <person name="Stursova M."/>
            <person name="Weitz H."/>
            <person name="Taylor A."/>
            <person name="Grigoriev I.V."/>
            <person name="Nagy L.G."/>
            <person name="Martin F."/>
            <person name="Kauserud H."/>
        </authorList>
    </citation>
    <scope>NUCLEOTIDE SEQUENCE</scope>
    <source>
        <strain evidence="5">CBHHK173m</strain>
    </source>
</reference>
<dbReference type="Pfam" id="PF02182">
    <property type="entry name" value="SAD_SRA"/>
    <property type="match status" value="1"/>
</dbReference>
<dbReference type="InterPro" id="IPR045134">
    <property type="entry name" value="UHRF1/2-like"/>
</dbReference>
<dbReference type="InterPro" id="IPR036987">
    <property type="entry name" value="SRA-YDG_sf"/>
</dbReference>
<keyword evidence="1 2" id="KW-0539">Nucleus</keyword>
<dbReference type="EMBL" id="JARJCN010000085">
    <property type="protein sequence ID" value="KAJ7076064.1"/>
    <property type="molecule type" value="Genomic_DNA"/>
</dbReference>
<dbReference type="PANTHER" id="PTHR14140">
    <property type="entry name" value="E3 UBIQUITIN-PROTEIN LIGASE UHRF-RELATED"/>
    <property type="match status" value="1"/>
</dbReference>
<evidence type="ECO:0000256" key="3">
    <source>
        <dbReference type="SAM" id="MobiDB-lite"/>
    </source>
</evidence>
<evidence type="ECO:0000259" key="4">
    <source>
        <dbReference type="PROSITE" id="PS51015"/>
    </source>
</evidence>
<gene>
    <name evidence="5" type="ORF">B0H15DRAFT_603613</name>
</gene>
<dbReference type="GO" id="GO:0061630">
    <property type="term" value="F:ubiquitin protein ligase activity"/>
    <property type="evidence" value="ECO:0007669"/>
    <property type="project" value="TreeGrafter"/>
</dbReference>